<dbReference type="EMBL" id="GDHF01028710">
    <property type="protein sequence ID" value="JAI23604.1"/>
    <property type="molecule type" value="Transcribed_RNA"/>
</dbReference>
<evidence type="ECO:0000256" key="2">
    <source>
        <dbReference type="ARBA" id="ARBA00004687"/>
    </source>
</evidence>
<evidence type="ECO:0000256" key="6">
    <source>
        <dbReference type="ARBA" id="ARBA00022989"/>
    </source>
</evidence>
<protein>
    <submittedName>
        <fullName evidence="9">Phosphatidylinositol N-acetylglucosaminyltransferase subunit C</fullName>
    </submittedName>
</protein>
<dbReference type="GO" id="GO:0006506">
    <property type="term" value="P:GPI anchor biosynthetic process"/>
    <property type="evidence" value="ECO:0007669"/>
    <property type="project" value="UniProtKB-UniPathway"/>
</dbReference>
<dbReference type="Pfam" id="PF06432">
    <property type="entry name" value="GPI2"/>
    <property type="match status" value="1"/>
</dbReference>
<sequence length="288" mass="33353">MIYHTMVPQSYKRWKKCLYENTEYDDNYTDPSFLKDLKTNLNVRFFTFEEALKGITRLNNQISCITAFLVIFYLLYSESVTPLNVLLVTGLITSVGYIFYRGQKLFTLQYVLEDSKTLLTVLVFGYLFAPLLHRLTNAISTDTIFSMTFFVLLLNLIFFDYGLSAAMVSKALSLNAAIFASICLASRLSTAFHAFVLLVEASVFFVLYPIFTSLYWRWYLLLPTYMVCCFMLYNISINILIIYVTLTGFINIICPYIFVTQQQYKQNIHGPWDEAIVEENSENVISDK</sequence>
<dbReference type="InterPro" id="IPR009450">
    <property type="entry name" value="Plno_GlcNAc_GPI2"/>
</dbReference>
<dbReference type="GO" id="GO:0016757">
    <property type="term" value="F:glycosyltransferase activity"/>
    <property type="evidence" value="ECO:0007669"/>
    <property type="project" value="UniProtKB-KW"/>
</dbReference>
<feature type="transmembrane region" description="Helical" evidence="8">
    <location>
        <begin position="58"/>
        <end position="76"/>
    </location>
</feature>
<dbReference type="GO" id="GO:0000506">
    <property type="term" value="C:glycosylphosphatidylinositol-N-acetylglucosaminyltransferase (GPI-GnT) complex"/>
    <property type="evidence" value="ECO:0007669"/>
    <property type="project" value="TreeGrafter"/>
</dbReference>
<evidence type="ECO:0000256" key="4">
    <source>
        <dbReference type="ARBA" id="ARBA00022502"/>
    </source>
</evidence>
<keyword evidence="9" id="KW-0808">Transferase</keyword>
<evidence type="ECO:0000313" key="9">
    <source>
        <dbReference type="EMBL" id="JAI23604.1"/>
    </source>
</evidence>
<feature type="transmembrane region" description="Helical" evidence="8">
    <location>
        <begin position="171"/>
        <end position="188"/>
    </location>
</feature>
<evidence type="ECO:0000256" key="8">
    <source>
        <dbReference type="SAM" id="Phobius"/>
    </source>
</evidence>
<organism evidence="9">
    <name type="scientific">Bactrocera latifrons</name>
    <name type="common">Malaysian fruit fly</name>
    <name type="synonym">Chaetodacus latifrons</name>
    <dbReference type="NCBI Taxonomy" id="174628"/>
    <lineage>
        <taxon>Eukaryota</taxon>
        <taxon>Metazoa</taxon>
        <taxon>Ecdysozoa</taxon>
        <taxon>Arthropoda</taxon>
        <taxon>Hexapoda</taxon>
        <taxon>Insecta</taxon>
        <taxon>Pterygota</taxon>
        <taxon>Neoptera</taxon>
        <taxon>Endopterygota</taxon>
        <taxon>Diptera</taxon>
        <taxon>Brachycera</taxon>
        <taxon>Muscomorpha</taxon>
        <taxon>Tephritoidea</taxon>
        <taxon>Tephritidae</taxon>
        <taxon>Bactrocera</taxon>
        <taxon>Bactrocera</taxon>
    </lineage>
</organism>
<keyword evidence="7 8" id="KW-0472">Membrane</keyword>
<evidence type="ECO:0000256" key="1">
    <source>
        <dbReference type="ARBA" id="ARBA00004141"/>
    </source>
</evidence>
<feature type="transmembrane region" description="Helical" evidence="8">
    <location>
        <begin position="138"/>
        <end position="159"/>
    </location>
</feature>
<feature type="transmembrane region" description="Helical" evidence="8">
    <location>
        <begin position="82"/>
        <end position="100"/>
    </location>
</feature>
<feature type="transmembrane region" description="Helical" evidence="8">
    <location>
        <begin position="112"/>
        <end position="132"/>
    </location>
</feature>
<dbReference type="PANTHER" id="PTHR12982">
    <property type="entry name" value="PHOSPHATIDYLINOSITOL GLYCAN, CLASS C"/>
    <property type="match status" value="1"/>
</dbReference>
<dbReference type="PIRSF" id="PIRSF016104">
    <property type="entry name" value="GPI2"/>
    <property type="match status" value="1"/>
</dbReference>
<accession>A0A0K8UAE0</accession>
<reference evidence="9" key="1">
    <citation type="submission" date="2015-06" db="EMBL/GenBank/DDBJ databases">
        <authorList>
            <person name="Hoefler B.C."/>
            <person name="Straight P.D."/>
        </authorList>
    </citation>
    <scope>NUCLEOTIDE SEQUENCE</scope>
</reference>
<dbReference type="OrthoDB" id="196709at2759"/>
<comment type="similarity">
    <text evidence="3">Belongs to the PIGC family.</text>
</comment>
<comment type="subcellular location">
    <subcellularLocation>
        <location evidence="1">Membrane</location>
        <topology evidence="1">Multi-pass membrane protein</topology>
    </subcellularLocation>
</comment>
<proteinExistence type="inferred from homology"/>
<gene>
    <name evidence="9" type="primary">PIGC_0</name>
    <name evidence="9" type="ORF">c0_g1_i1</name>
</gene>
<evidence type="ECO:0000256" key="3">
    <source>
        <dbReference type="ARBA" id="ARBA00008321"/>
    </source>
</evidence>
<evidence type="ECO:0000256" key="5">
    <source>
        <dbReference type="ARBA" id="ARBA00022692"/>
    </source>
</evidence>
<keyword evidence="6 8" id="KW-1133">Transmembrane helix</keyword>
<dbReference type="PANTHER" id="PTHR12982:SF0">
    <property type="entry name" value="PHOSPHATIDYLINOSITOL N-ACETYLGLUCOSAMINYLTRANSFERASE SUBUNIT C"/>
    <property type="match status" value="1"/>
</dbReference>
<keyword evidence="9" id="KW-0328">Glycosyltransferase</keyword>
<evidence type="ECO:0000256" key="7">
    <source>
        <dbReference type="ARBA" id="ARBA00023136"/>
    </source>
</evidence>
<dbReference type="UniPathway" id="UPA00196"/>
<keyword evidence="5 8" id="KW-0812">Transmembrane</keyword>
<keyword evidence="4" id="KW-0337">GPI-anchor biosynthesis</keyword>
<dbReference type="AlphaFoldDB" id="A0A0K8UAE0"/>
<name>A0A0K8UAE0_BACLA</name>
<feature type="transmembrane region" description="Helical" evidence="8">
    <location>
        <begin position="241"/>
        <end position="259"/>
    </location>
</feature>
<comment type="pathway">
    <text evidence="2">Glycolipid biosynthesis; glycosylphosphatidylinositol-anchor biosynthesis.</text>
</comment>